<evidence type="ECO:0000313" key="2">
    <source>
        <dbReference type="Proteomes" id="UP000031449"/>
    </source>
</evidence>
<protein>
    <submittedName>
        <fullName evidence="1">Topology modulation protein</fullName>
    </submittedName>
</protein>
<proteinExistence type="predicted"/>
<sequence>MKKILLIGSGGAGKSTLAKQLGKKLSIPVYHLDTIFWKPGWTPSDQEMFRSEVEELMAEDEWIIDGNFRSTMDSRLQQCDTVIFLHYPRWTCLRRAVKRRFMYHGKSRPDMTEGCEEKIDIDFLKWIYFYNDRHAPEILEKLRQSNIENVIILKSPSKTAKWLSSVSSS</sequence>
<dbReference type="PANTHER" id="PTHR37816">
    <property type="entry name" value="YALI0E33011P"/>
    <property type="match status" value="1"/>
</dbReference>
<dbReference type="OrthoDB" id="1201990at2"/>
<name>A0A0B5AN33_9BACL</name>
<dbReference type="HOGENOM" id="CLU_092618_0_1_9"/>
<dbReference type="PANTHER" id="PTHR37816:SF3">
    <property type="entry name" value="MODULATES DNA TOPOLOGY"/>
    <property type="match status" value="1"/>
</dbReference>
<reference evidence="1 2" key="1">
    <citation type="submission" date="2014-08" db="EMBL/GenBank/DDBJ databases">
        <title>Complete genome of a marine bacteria Jeotgalibacillus malaysiensis.</title>
        <authorList>
            <person name="Yaakop A.S."/>
            <person name="Chan K.-G."/>
            <person name="Goh K.M."/>
        </authorList>
    </citation>
    <scope>NUCLEOTIDE SEQUENCE [LARGE SCALE GENOMIC DNA]</scope>
    <source>
        <strain evidence="1 2">D5</strain>
    </source>
</reference>
<keyword evidence="2" id="KW-1185">Reference proteome</keyword>
<dbReference type="Proteomes" id="UP000031449">
    <property type="component" value="Chromosome"/>
</dbReference>
<dbReference type="InterPro" id="IPR027417">
    <property type="entry name" value="P-loop_NTPase"/>
</dbReference>
<organism evidence="1 2">
    <name type="scientific">Jeotgalibacillus malaysiensis</name>
    <dbReference type="NCBI Taxonomy" id="1508404"/>
    <lineage>
        <taxon>Bacteria</taxon>
        <taxon>Bacillati</taxon>
        <taxon>Bacillota</taxon>
        <taxon>Bacilli</taxon>
        <taxon>Bacillales</taxon>
        <taxon>Caryophanaceae</taxon>
        <taxon>Jeotgalibacillus</taxon>
    </lineage>
</organism>
<dbReference type="InterPro" id="IPR052922">
    <property type="entry name" value="Cytidylate_Kinase-2"/>
</dbReference>
<dbReference type="STRING" id="1508404.JMA_07550"/>
<dbReference type="AlphaFoldDB" id="A0A0B5AN33"/>
<gene>
    <name evidence="1" type="ORF">JMA_07550</name>
</gene>
<dbReference type="KEGG" id="jeo:JMA_07550"/>
<dbReference type="NCBIfam" id="NF005994">
    <property type="entry name" value="PRK08118.1"/>
    <property type="match status" value="1"/>
</dbReference>
<dbReference type="BioCyc" id="JESP1508404:G14D9-9972-MONOMER"/>
<dbReference type="EMBL" id="CP009416">
    <property type="protein sequence ID" value="AJD90072.1"/>
    <property type="molecule type" value="Genomic_DNA"/>
</dbReference>
<dbReference type="SUPFAM" id="SSF52540">
    <property type="entry name" value="P-loop containing nucleoside triphosphate hydrolases"/>
    <property type="match status" value="1"/>
</dbReference>
<evidence type="ECO:0000313" key="1">
    <source>
        <dbReference type="EMBL" id="AJD90072.1"/>
    </source>
</evidence>
<accession>A0A0B5AN33</accession>
<dbReference type="Gene3D" id="3.40.50.300">
    <property type="entry name" value="P-loop containing nucleotide triphosphate hydrolases"/>
    <property type="match status" value="1"/>
</dbReference>